<name>A0A4Y1RUF9_PRUDU</name>
<proteinExistence type="predicted"/>
<evidence type="ECO:0000313" key="1">
    <source>
        <dbReference type="EMBL" id="BBH07991.1"/>
    </source>
</evidence>
<gene>
    <name evidence="1" type="ORF">Prudu_020062</name>
</gene>
<accession>A0A4Y1RUF9</accession>
<protein>
    <submittedName>
        <fullName evidence="1">ABC-2 type transporter family protein</fullName>
    </submittedName>
</protein>
<dbReference type="EMBL" id="AP019303">
    <property type="protein sequence ID" value="BBH07991.1"/>
    <property type="molecule type" value="Genomic_DNA"/>
</dbReference>
<organism evidence="1">
    <name type="scientific">Prunus dulcis</name>
    <name type="common">Almond</name>
    <name type="synonym">Amygdalus dulcis</name>
    <dbReference type="NCBI Taxonomy" id="3755"/>
    <lineage>
        <taxon>Eukaryota</taxon>
        <taxon>Viridiplantae</taxon>
        <taxon>Streptophyta</taxon>
        <taxon>Embryophyta</taxon>
        <taxon>Tracheophyta</taxon>
        <taxon>Spermatophyta</taxon>
        <taxon>Magnoliopsida</taxon>
        <taxon>eudicotyledons</taxon>
        <taxon>Gunneridae</taxon>
        <taxon>Pentapetalae</taxon>
        <taxon>rosids</taxon>
        <taxon>fabids</taxon>
        <taxon>Rosales</taxon>
        <taxon>Rosaceae</taxon>
        <taxon>Amygdaloideae</taxon>
        <taxon>Amygdaleae</taxon>
        <taxon>Prunus</taxon>
    </lineage>
</organism>
<sequence>MYPLRSCLNNSRLLCISCLLSIFQPRSLKH</sequence>
<reference evidence="1" key="1">
    <citation type="journal article" date="2019" name="Science">
        <title>Mutation of a bHLH transcription factor allowed almond domestication.</title>
        <authorList>
            <person name="Sanchez-Perez R."/>
            <person name="Pavan S."/>
            <person name="Mazzeo R."/>
            <person name="Moldovan C."/>
            <person name="Aiese Cigliano R."/>
            <person name="Del Cueto J."/>
            <person name="Ricciardi F."/>
            <person name="Lotti C."/>
            <person name="Ricciardi L."/>
            <person name="Dicenta F."/>
            <person name="Lopez-Marques R.L."/>
            <person name="Lindberg Moller B."/>
        </authorList>
    </citation>
    <scope>NUCLEOTIDE SEQUENCE</scope>
</reference>
<dbReference type="AlphaFoldDB" id="A0A4Y1RUF9"/>